<gene>
    <name evidence="1" type="ORF">KN10_2320</name>
</gene>
<protein>
    <submittedName>
        <fullName evidence="1">Uncharacterized protein</fullName>
    </submittedName>
</protein>
<dbReference type="AlphaFoldDB" id="R4G1W0"/>
<comment type="caution">
    <text evidence="1">The sequence shown here is derived from an EMBL/GenBank/DDBJ whole genome shotgun (WGS) entry which is preliminary data.</text>
</comment>
<sequence>METTGSVAIGAGGMLLNATGAGAVIGTPATAVAAVGVAHGTGLATAGGTGFVKSAYRHVTGTLVNNTHRYRSCDTFPSFS</sequence>
<organism evidence="1 2">
    <name type="scientific">Anoxybacillus flavithermus NBRC 109594</name>
    <dbReference type="NCBI Taxonomy" id="1315967"/>
    <lineage>
        <taxon>Bacteria</taxon>
        <taxon>Bacillati</taxon>
        <taxon>Bacillota</taxon>
        <taxon>Bacilli</taxon>
        <taxon>Bacillales</taxon>
        <taxon>Anoxybacillaceae</taxon>
        <taxon>Anoxybacillus</taxon>
    </lineage>
</organism>
<dbReference type="RefSeq" id="WP_006322713.1">
    <property type="nucleotide sequence ID" value="NZ_BARH01000021.1"/>
</dbReference>
<reference evidence="2" key="1">
    <citation type="journal article" date="2013" name="Genome">
        <title>Draft Genome Sequence of a Thermophilic Member of the Bacillaceae, Anoxybacillus flavithermus Strain Kn10, Isolated from the Kan-nawa Hot Spring in Japan.</title>
        <authorList>
            <person name="Matsutani M."/>
            <person name="Shirakihara Y."/>
            <person name="Imada K."/>
            <person name="Yakushi T."/>
            <person name="Matsushita K."/>
        </authorList>
    </citation>
    <scope>NUCLEOTIDE SEQUENCE [LARGE SCALE GENOMIC DNA]</scope>
    <source>
        <strain evidence="2">NBRC 109594</strain>
    </source>
</reference>
<evidence type="ECO:0000313" key="1">
    <source>
        <dbReference type="EMBL" id="GAC91884.1"/>
    </source>
</evidence>
<dbReference type="EMBL" id="BARH01000021">
    <property type="protein sequence ID" value="GAC91884.1"/>
    <property type="molecule type" value="Genomic_DNA"/>
</dbReference>
<name>R4G1W0_9BACL</name>
<evidence type="ECO:0000313" key="2">
    <source>
        <dbReference type="Proteomes" id="UP000013057"/>
    </source>
</evidence>
<dbReference type="Proteomes" id="UP000013057">
    <property type="component" value="Unassembled WGS sequence"/>
</dbReference>
<proteinExistence type="predicted"/>
<accession>R4G1W0</accession>